<name>A0ACB8TJ01_9AGAM</name>
<protein>
    <submittedName>
        <fullName evidence="1">Uncharacterized protein</fullName>
    </submittedName>
</protein>
<reference evidence="1" key="1">
    <citation type="submission" date="2021-03" db="EMBL/GenBank/DDBJ databases">
        <authorList>
            <consortium name="DOE Joint Genome Institute"/>
            <person name="Ahrendt S."/>
            <person name="Looney B.P."/>
            <person name="Miyauchi S."/>
            <person name="Morin E."/>
            <person name="Drula E."/>
            <person name="Courty P.E."/>
            <person name="Chicoki N."/>
            <person name="Fauchery L."/>
            <person name="Kohler A."/>
            <person name="Kuo A."/>
            <person name="Labutti K."/>
            <person name="Pangilinan J."/>
            <person name="Lipzen A."/>
            <person name="Riley R."/>
            <person name="Andreopoulos W."/>
            <person name="He G."/>
            <person name="Johnson J."/>
            <person name="Barry K.W."/>
            <person name="Grigoriev I.V."/>
            <person name="Nagy L."/>
            <person name="Hibbett D."/>
            <person name="Henrissat B."/>
            <person name="Matheny P.B."/>
            <person name="Labbe J."/>
            <person name="Martin F."/>
        </authorList>
    </citation>
    <scope>NUCLEOTIDE SEQUENCE</scope>
    <source>
        <strain evidence="1">HHB10654</strain>
    </source>
</reference>
<keyword evidence="2" id="KW-1185">Reference proteome</keyword>
<proteinExistence type="predicted"/>
<accession>A0ACB8TJ01</accession>
<gene>
    <name evidence="1" type="ORF">BV25DRAFT_1834570</name>
</gene>
<evidence type="ECO:0000313" key="1">
    <source>
        <dbReference type="EMBL" id="KAI0068361.1"/>
    </source>
</evidence>
<dbReference type="EMBL" id="MU277188">
    <property type="protein sequence ID" value="KAI0068361.1"/>
    <property type="molecule type" value="Genomic_DNA"/>
</dbReference>
<dbReference type="Proteomes" id="UP000814140">
    <property type="component" value="Unassembled WGS sequence"/>
</dbReference>
<organism evidence="1 2">
    <name type="scientific">Artomyces pyxidatus</name>
    <dbReference type="NCBI Taxonomy" id="48021"/>
    <lineage>
        <taxon>Eukaryota</taxon>
        <taxon>Fungi</taxon>
        <taxon>Dikarya</taxon>
        <taxon>Basidiomycota</taxon>
        <taxon>Agaricomycotina</taxon>
        <taxon>Agaricomycetes</taxon>
        <taxon>Russulales</taxon>
        <taxon>Auriscalpiaceae</taxon>
        <taxon>Artomyces</taxon>
    </lineage>
</organism>
<comment type="caution">
    <text evidence="1">The sequence shown here is derived from an EMBL/GenBank/DDBJ whole genome shotgun (WGS) entry which is preliminary data.</text>
</comment>
<reference evidence="1" key="2">
    <citation type="journal article" date="2022" name="New Phytol.">
        <title>Evolutionary transition to the ectomycorrhizal habit in the genomes of a hyperdiverse lineage of mushroom-forming fungi.</title>
        <authorList>
            <person name="Looney B."/>
            <person name="Miyauchi S."/>
            <person name="Morin E."/>
            <person name="Drula E."/>
            <person name="Courty P.E."/>
            <person name="Kohler A."/>
            <person name="Kuo A."/>
            <person name="LaButti K."/>
            <person name="Pangilinan J."/>
            <person name="Lipzen A."/>
            <person name="Riley R."/>
            <person name="Andreopoulos W."/>
            <person name="He G."/>
            <person name="Johnson J."/>
            <person name="Nolan M."/>
            <person name="Tritt A."/>
            <person name="Barry K.W."/>
            <person name="Grigoriev I.V."/>
            <person name="Nagy L.G."/>
            <person name="Hibbett D."/>
            <person name="Henrissat B."/>
            <person name="Matheny P.B."/>
            <person name="Labbe J."/>
            <person name="Martin F.M."/>
        </authorList>
    </citation>
    <scope>NUCLEOTIDE SEQUENCE</scope>
    <source>
        <strain evidence="1">HHB10654</strain>
    </source>
</reference>
<sequence>MAPTSSAPSTPKDDPAARASDAQLRKKKNADAQAAFRARRANYIATLEETVTNLEAVVLQLQDSCREARTEANECRQEAHRLRHAGREREKFWRALWQTRKGSESQLEEFPPLPACFGPMHPHTTAVNSHIGSGVAPYPDEALQYPATDSASIANTSYPSSVANDYPTRSPSISYAHGDHDHLQNDARTQHLPHRTSKNYGQYHPYAVQSAARDGAWPPQVAQTTSSGGDSGRAESSNSSHSPTFVDSPNVPPTNDVPYLTRYPVAEDQKIPPTVMDANAAYIFPASRSLSPTSTPPSSSSTSLTSPFQFQFPDGSVSQDRGDFDYRRHPTSHPPEVTLHGGIADISLPGHSDGVRYRLSARRANPGADRQIYPSLPHFDGLNSTDRVNGDVDMDIAPYSRLRPRRAVSRLSRSPSPGAPPMSGTLAVIKAQAFGALRRTRVRTKKGADGAAKVAMEALEARGIGMGVSTGTKRQRLDYEEDGEERQS</sequence>
<evidence type="ECO:0000313" key="2">
    <source>
        <dbReference type="Proteomes" id="UP000814140"/>
    </source>
</evidence>